<evidence type="ECO:0000256" key="1">
    <source>
        <dbReference type="SAM" id="Phobius"/>
    </source>
</evidence>
<proteinExistence type="predicted"/>
<evidence type="ECO:0000313" key="2">
    <source>
        <dbReference type="EMBL" id="KAL0087587.1"/>
    </source>
</evidence>
<name>A0ABR3B1X8_PHYBL</name>
<gene>
    <name evidence="2" type="ORF">J3Q64DRAFT_1733537</name>
</gene>
<feature type="transmembrane region" description="Helical" evidence="1">
    <location>
        <begin position="56"/>
        <end position="75"/>
    </location>
</feature>
<reference evidence="2 3" key="1">
    <citation type="submission" date="2024-04" db="EMBL/GenBank/DDBJ databases">
        <title>Symmetric and asymmetric DNA N6-adenine methylation regulates different biological responses in Mucorales.</title>
        <authorList>
            <consortium name="Lawrence Berkeley National Laboratory"/>
            <person name="Lax C."/>
            <person name="Mondo S.J."/>
            <person name="Osorio-Concepcion M."/>
            <person name="Muszewska A."/>
            <person name="Corrochano-Luque M."/>
            <person name="Gutierrez G."/>
            <person name="Riley R."/>
            <person name="Lipzen A."/>
            <person name="Guo J."/>
            <person name="Hundley H."/>
            <person name="Amirebrahimi M."/>
            <person name="Ng V."/>
            <person name="Lorenzo-Gutierrez D."/>
            <person name="Binder U."/>
            <person name="Yang J."/>
            <person name="Song Y."/>
            <person name="Canovas D."/>
            <person name="Navarro E."/>
            <person name="Freitag M."/>
            <person name="Gabaldon T."/>
            <person name="Grigoriev I.V."/>
            <person name="Corrochano L.M."/>
            <person name="Nicolas F.E."/>
            <person name="Garre V."/>
        </authorList>
    </citation>
    <scope>NUCLEOTIDE SEQUENCE [LARGE SCALE GENOMIC DNA]</scope>
    <source>
        <strain evidence="2 3">L51</strain>
    </source>
</reference>
<keyword evidence="3" id="KW-1185">Reference proteome</keyword>
<keyword evidence="1" id="KW-0472">Membrane</keyword>
<evidence type="ECO:0000313" key="3">
    <source>
        <dbReference type="Proteomes" id="UP001448207"/>
    </source>
</evidence>
<keyword evidence="1" id="KW-1133">Transmembrane helix</keyword>
<dbReference type="Proteomes" id="UP001448207">
    <property type="component" value="Unassembled WGS sequence"/>
</dbReference>
<keyword evidence="1" id="KW-0812">Transmembrane</keyword>
<organism evidence="2 3">
    <name type="scientific">Phycomyces blakesleeanus</name>
    <dbReference type="NCBI Taxonomy" id="4837"/>
    <lineage>
        <taxon>Eukaryota</taxon>
        <taxon>Fungi</taxon>
        <taxon>Fungi incertae sedis</taxon>
        <taxon>Mucoromycota</taxon>
        <taxon>Mucoromycotina</taxon>
        <taxon>Mucoromycetes</taxon>
        <taxon>Mucorales</taxon>
        <taxon>Phycomycetaceae</taxon>
        <taxon>Phycomyces</taxon>
    </lineage>
</organism>
<sequence>MATKLYLLGARAPCYLDFKRQLQAWSIIITILFITFFFSSFLPFQLTIPICYRFSFFHSFFYHYIYIVTWSNYVYRFSSNRQSPKCWRGFPYTDLRKFPNLADFVEDSTKLWI</sequence>
<comment type="caution">
    <text evidence="2">The sequence shown here is derived from an EMBL/GenBank/DDBJ whole genome shotgun (WGS) entry which is preliminary data.</text>
</comment>
<feature type="transmembrane region" description="Helical" evidence="1">
    <location>
        <begin position="24"/>
        <end position="44"/>
    </location>
</feature>
<dbReference type="EMBL" id="JBCLYO010000006">
    <property type="protein sequence ID" value="KAL0087587.1"/>
    <property type="molecule type" value="Genomic_DNA"/>
</dbReference>
<protein>
    <submittedName>
        <fullName evidence="2">Uncharacterized protein</fullName>
    </submittedName>
</protein>
<accession>A0ABR3B1X8</accession>